<reference evidence="8" key="1">
    <citation type="submission" date="2020-02" db="EMBL/GenBank/DDBJ databases">
        <authorList>
            <person name="Meier V. D."/>
        </authorList>
    </citation>
    <scope>NUCLEOTIDE SEQUENCE</scope>
    <source>
        <strain evidence="8">AVDCRST_MAG40</strain>
    </source>
</reference>
<evidence type="ECO:0000256" key="2">
    <source>
        <dbReference type="ARBA" id="ARBA00011738"/>
    </source>
</evidence>
<dbReference type="InterPro" id="IPR013102">
    <property type="entry name" value="PYNP_C"/>
</dbReference>
<dbReference type="InterPro" id="IPR036320">
    <property type="entry name" value="Glycosyl_Trfase_fam3_N_dom_sf"/>
</dbReference>
<dbReference type="Pfam" id="PF07831">
    <property type="entry name" value="PYNP_C"/>
    <property type="match status" value="1"/>
</dbReference>
<evidence type="ECO:0000313" key="8">
    <source>
        <dbReference type="EMBL" id="CAA9344155.1"/>
    </source>
</evidence>
<dbReference type="PANTHER" id="PTHR10515">
    <property type="entry name" value="THYMIDINE PHOSPHORYLASE"/>
    <property type="match status" value="1"/>
</dbReference>
<evidence type="ECO:0000256" key="4">
    <source>
        <dbReference type="ARBA" id="ARBA00022676"/>
    </source>
</evidence>
<feature type="domain" description="Pyrimidine nucleoside phosphorylase C-terminal" evidence="7">
    <location>
        <begin position="345"/>
        <end position="419"/>
    </location>
</feature>
<dbReference type="SUPFAM" id="SSF54680">
    <property type="entry name" value="Pyrimidine nucleoside phosphorylase C-terminal domain"/>
    <property type="match status" value="1"/>
</dbReference>
<dbReference type="SMART" id="SM00941">
    <property type="entry name" value="PYNP_C"/>
    <property type="match status" value="1"/>
</dbReference>
<accession>A0A6J4LYC5</accession>
<dbReference type="Gene3D" id="1.20.970.10">
    <property type="entry name" value="Transferase, Pyrimidine Nucleoside Phosphorylase, Chain C"/>
    <property type="match status" value="1"/>
</dbReference>
<dbReference type="NCBIfam" id="TIGR02644">
    <property type="entry name" value="Y_phosphoryl"/>
    <property type="match status" value="1"/>
</dbReference>
<name>A0A6J4LYC5_9BACT</name>
<dbReference type="EMBL" id="CADCTX010000726">
    <property type="protein sequence ID" value="CAA9344155.1"/>
    <property type="molecule type" value="Genomic_DNA"/>
</dbReference>
<dbReference type="GO" id="GO:0005829">
    <property type="term" value="C:cytosol"/>
    <property type="evidence" value="ECO:0007669"/>
    <property type="project" value="TreeGrafter"/>
</dbReference>
<organism evidence="8">
    <name type="scientific">uncultured Gemmatimonadaceae bacterium</name>
    <dbReference type="NCBI Taxonomy" id="246130"/>
    <lineage>
        <taxon>Bacteria</taxon>
        <taxon>Pseudomonadati</taxon>
        <taxon>Gemmatimonadota</taxon>
        <taxon>Gemmatimonadia</taxon>
        <taxon>Gemmatimonadales</taxon>
        <taxon>Gemmatimonadaceae</taxon>
        <taxon>environmental samples</taxon>
    </lineage>
</organism>
<dbReference type="Gene3D" id="3.40.1030.10">
    <property type="entry name" value="Nucleoside phosphorylase/phosphoribosyltransferase catalytic domain"/>
    <property type="match status" value="1"/>
</dbReference>
<dbReference type="SUPFAM" id="SSF52418">
    <property type="entry name" value="Nucleoside phosphorylase/phosphoribosyltransferase catalytic domain"/>
    <property type="match status" value="1"/>
</dbReference>
<dbReference type="GO" id="GO:0006213">
    <property type="term" value="P:pyrimidine nucleoside metabolic process"/>
    <property type="evidence" value="ECO:0007669"/>
    <property type="project" value="InterPro"/>
</dbReference>
<evidence type="ECO:0000259" key="7">
    <source>
        <dbReference type="SMART" id="SM00941"/>
    </source>
</evidence>
<comment type="catalytic activity">
    <reaction evidence="6">
        <text>thymidine + phosphate = 2-deoxy-alpha-D-ribose 1-phosphate + thymine</text>
        <dbReference type="Rhea" id="RHEA:16037"/>
        <dbReference type="ChEBI" id="CHEBI:17748"/>
        <dbReference type="ChEBI" id="CHEBI:17821"/>
        <dbReference type="ChEBI" id="CHEBI:43474"/>
        <dbReference type="ChEBI" id="CHEBI:57259"/>
        <dbReference type="EC" id="2.4.2.4"/>
    </reaction>
</comment>
<dbReference type="InterPro" id="IPR035902">
    <property type="entry name" value="Nuc_phospho_transferase"/>
</dbReference>
<dbReference type="GO" id="GO:0006206">
    <property type="term" value="P:pyrimidine nucleobase metabolic process"/>
    <property type="evidence" value="ECO:0007669"/>
    <property type="project" value="InterPro"/>
</dbReference>
<gene>
    <name evidence="8" type="ORF">AVDCRST_MAG40-2552</name>
</gene>
<dbReference type="InterPro" id="IPR018090">
    <property type="entry name" value="Pyrmidine_PPas_bac/euk"/>
</dbReference>
<comment type="similarity">
    <text evidence="1">Belongs to the thymidine/pyrimidine-nucleoside phosphorylase family.</text>
</comment>
<dbReference type="InterPro" id="IPR000312">
    <property type="entry name" value="Glycosyl_Trfase_fam3"/>
</dbReference>
<dbReference type="Pfam" id="PF00591">
    <property type="entry name" value="Glycos_transf_3"/>
    <property type="match status" value="1"/>
</dbReference>
<proteinExistence type="inferred from homology"/>
<dbReference type="InterPro" id="IPR000053">
    <property type="entry name" value="Thymidine/pyrmidine_PPase"/>
</dbReference>
<dbReference type="PIRSF" id="PIRSF000478">
    <property type="entry name" value="TP_PyNP"/>
    <property type="match status" value="1"/>
</dbReference>
<evidence type="ECO:0000256" key="1">
    <source>
        <dbReference type="ARBA" id="ARBA00006915"/>
    </source>
</evidence>
<protein>
    <recommendedName>
        <fullName evidence="3">thymidine phosphorylase</fullName>
        <ecNumber evidence="3">2.4.2.4</ecNumber>
    </recommendedName>
</protein>
<dbReference type="FunFam" id="3.40.1030.10:FF:000003">
    <property type="entry name" value="Pyrimidine-nucleoside phosphorylase"/>
    <property type="match status" value="1"/>
</dbReference>
<keyword evidence="5 8" id="KW-0808">Transferase</keyword>
<evidence type="ECO:0000256" key="5">
    <source>
        <dbReference type="ARBA" id="ARBA00022679"/>
    </source>
</evidence>
<dbReference type="InterPro" id="IPR017459">
    <property type="entry name" value="Glycosyl_Trfase_fam3_N_dom"/>
</dbReference>
<evidence type="ECO:0000256" key="3">
    <source>
        <dbReference type="ARBA" id="ARBA00011892"/>
    </source>
</evidence>
<keyword evidence="4 8" id="KW-0328">Glycosyltransferase</keyword>
<sequence length="445" mass="46189">MLARRLIERKRDHGRIEPAEWRALAGAYSSGEVPDYQMAALVMACFLNGLDRGETNALTDAMLASGSTLDLSHLRAPRIDKHSTGGVGDKVSLVLAPLVASLGVVVPMMSGRGLGHTGGTLDKLDAIPGFRTSLTLAEARAQIERLGCALIGQSAEIAPMDRRLYALRDATATVESIPLISASIMSKKLAEGLTGLVLDVKRGSGAFLPELDRGIELARSMIRLGEDRGCPVVALITAMDRPLGRACGNALEVEEAIAALKGEGPPDLMNVTYALGAEMLVLARAAPTHDAARRQMEVAISSGRAAATFQAIIEAQGGNPGVVDDPGALPQAAACELYLAPRAGVVAGVEPREIGRGIIALGGGRSTMEDLVDPTVGFVITARQGDVVAAGEPIATVFARDAAGIASGQATLRRAITIADEADIPLPLISHRVTASGVEPFPDAA</sequence>
<dbReference type="AlphaFoldDB" id="A0A6J4LYC5"/>
<dbReference type="GO" id="GO:0004645">
    <property type="term" value="F:1,4-alpha-oligoglucan phosphorylase activity"/>
    <property type="evidence" value="ECO:0007669"/>
    <property type="project" value="InterPro"/>
</dbReference>
<evidence type="ECO:0000256" key="6">
    <source>
        <dbReference type="ARBA" id="ARBA00048550"/>
    </source>
</evidence>
<dbReference type="InterPro" id="IPR017872">
    <property type="entry name" value="Pyrmidine_PPase_CS"/>
</dbReference>
<comment type="subunit">
    <text evidence="2">Homodimer.</text>
</comment>
<dbReference type="GO" id="GO:0009032">
    <property type="term" value="F:thymidine phosphorylase activity"/>
    <property type="evidence" value="ECO:0007669"/>
    <property type="project" value="UniProtKB-EC"/>
</dbReference>
<dbReference type="Pfam" id="PF02885">
    <property type="entry name" value="Glycos_trans_3N"/>
    <property type="match status" value="1"/>
</dbReference>
<dbReference type="EC" id="2.4.2.4" evidence="3"/>
<dbReference type="NCBIfam" id="NF004490">
    <property type="entry name" value="PRK05820.1"/>
    <property type="match status" value="1"/>
</dbReference>
<dbReference type="InterPro" id="IPR036566">
    <property type="entry name" value="PYNP-like_C_sf"/>
</dbReference>
<dbReference type="Gene3D" id="3.90.1170.30">
    <property type="entry name" value="Pyrimidine nucleoside phosphorylase-like, C-terminal domain"/>
    <property type="match status" value="1"/>
</dbReference>
<dbReference type="PROSITE" id="PS00647">
    <property type="entry name" value="THYMID_PHOSPHORYLASE"/>
    <property type="match status" value="1"/>
</dbReference>
<dbReference type="SUPFAM" id="SSF47648">
    <property type="entry name" value="Nucleoside phosphorylase/phosphoribosyltransferase N-terminal domain"/>
    <property type="match status" value="1"/>
</dbReference>
<dbReference type="PANTHER" id="PTHR10515:SF0">
    <property type="entry name" value="THYMIDINE PHOSPHORYLASE"/>
    <property type="match status" value="1"/>
</dbReference>